<evidence type="ECO:0000313" key="1">
    <source>
        <dbReference type="EMBL" id="SHM13347.1"/>
    </source>
</evidence>
<dbReference type="RefSeq" id="WP_073283641.1">
    <property type="nucleotide sequence ID" value="NZ_FRCP01000006.1"/>
</dbReference>
<evidence type="ECO:0000313" key="2">
    <source>
        <dbReference type="Proteomes" id="UP000184038"/>
    </source>
</evidence>
<sequence>MHKNGNKLLCLMFFICFLLILEITMNNTNQNNTIRYLTALPNINNILNNTGQTFKTSNNEQYKNEINISINGKPLLFKKKSILVNSSKKSYQINYTNSDNIISLLKVKLDKNISINNYNSLDELNTPITIIQNKNVKIIICDNLEQKESRNFYYYDIDNDIVSIRCTRANEIIFSYGESLYYLGVNFKIDNNQLFELIDYFIALE</sequence>
<accession>A0A1M7GBN6</accession>
<dbReference type="STRING" id="1120996.SAMN02746066_00948"/>
<dbReference type="Proteomes" id="UP000184038">
    <property type="component" value="Unassembled WGS sequence"/>
</dbReference>
<name>A0A1M7GBN6_9FIRM</name>
<reference evidence="1 2" key="1">
    <citation type="submission" date="2016-11" db="EMBL/GenBank/DDBJ databases">
        <authorList>
            <person name="Jaros S."/>
            <person name="Januszkiewicz K."/>
            <person name="Wedrychowicz H."/>
        </authorList>
    </citation>
    <scope>NUCLEOTIDE SEQUENCE [LARGE SCALE GENOMIC DNA]</scope>
    <source>
        <strain evidence="1 2">DSM 15930</strain>
    </source>
</reference>
<dbReference type="EMBL" id="FRCP01000006">
    <property type="protein sequence ID" value="SHM13347.1"/>
    <property type="molecule type" value="Genomic_DNA"/>
</dbReference>
<gene>
    <name evidence="1" type="ORF">SAMN02746066_00948</name>
</gene>
<organism evidence="1 2">
    <name type="scientific">Anaerosporobacter mobilis DSM 15930</name>
    <dbReference type="NCBI Taxonomy" id="1120996"/>
    <lineage>
        <taxon>Bacteria</taxon>
        <taxon>Bacillati</taxon>
        <taxon>Bacillota</taxon>
        <taxon>Clostridia</taxon>
        <taxon>Lachnospirales</taxon>
        <taxon>Lachnospiraceae</taxon>
        <taxon>Anaerosporobacter</taxon>
    </lineage>
</organism>
<protein>
    <submittedName>
        <fullName evidence="1">Uncharacterized protein</fullName>
    </submittedName>
</protein>
<keyword evidence="2" id="KW-1185">Reference proteome</keyword>
<proteinExistence type="predicted"/>
<dbReference type="AlphaFoldDB" id="A0A1M7GBN6"/>